<protein>
    <recommendedName>
        <fullName evidence="2">Metalloendopeptidase</fullName>
        <ecNumber evidence="2">3.4.24.-</ecNumber>
    </recommendedName>
</protein>
<feature type="domain" description="Peptidase M12A" evidence="3">
    <location>
        <begin position="63"/>
        <end position="262"/>
    </location>
</feature>
<dbReference type="Ensembl" id="ENSKMAT00000020638.1">
    <property type="protein sequence ID" value="ENSKMAP00000020370.1"/>
    <property type="gene ID" value="ENSKMAG00000015067.1"/>
</dbReference>
<proteinExistence type="predicted"/>
<dbReference type="GO" id="GO:0006508">
    <property type="term" value="P:proteolysis"/>
    <property type="evidence" value="ECO:0007669"/>
    <property type="project" value="UniProtKB-KW"/>
</dbReference>
<dbReference type="SUPFAM" id="SSF55486">
    <property type="entry name" value="Metalloproteases ('zincins'), catalytic domain"/>
    <property type="match status" value="1"/>
</dbReference>
<organism evidence="4 5">
    <name type="scientific">Kryptolebias marmoratus</name>
    <name type="common">Mangrove killifish</name>
    <name type="synonym">Rivulus marmoratus</name>
    <dbReference type="NCBI Taxonomy" id="37003"/>
    <lineage>
        <taxon>Eukaryota</taxon>
        <taxon>Metazoa</taxon>
        <taxon>Chordata</taxon>
        <taxon>Craniata</taxon>
        <taxon>Vertebrata</taxon>
        <taxon>Euteleostomi</taxon>
        <taxon>Actinopterygii</taxon>
        <taxon>Neopterygii</taxon>
        <taxon>Teleostei</taxon>
        <taxon>Neoteleostei</taxon>
        <taxon>Acanthomorphata</taxon>
        <taxon>Ovalentaria</taxon>
        <taxon>Atherinomorphae</taxon>
        <taxon>Cyprinodontiformes</taxon>
        <taxon>Rivulidae</taxon>
        <taxon>Kryptolebias</taxon>
    </lineage>
</organism>
<dbReference type="InterPro" id="IPR024079">
    <property type="entry name" value="MetalloPept_cat_dom_sf"/>
</dbReference>
<accession>A0A3Q3AV62</accession>
<keyword evidence="1 2" id="KW-0378">Hydrolase</keyword>
<dbReference type="EC" id="3.4.24.-" evidence="2"/>
<dbReference type="GO" id="GO:0008270">
    <property type="term" value="F:zinc ion binding"/>
    <property type="evidence" value="ECO:0007669"/>
    <property type="project" value="UniProtKB-UniRule"/>
</dbReference>
<dbReference type="GeneTree" id="ENSGT00940000163716"/>
<evidence type="ECO:0000313" key="4">
    <source>
        <dbReference type="Ensembl" id="ENSKMAP00000020370.1"/>
    </source>
</evidence>
<evidence type="ECO:0000313" key="5">
    <source>
        <dbReference type="Proteomes" id="UP000264800"/>
    </source>
</evidence>
<dbReference type="InterPro" id="IPR001506">
    <property type="entry name" value="Peptidase_M12A"/>
</dbReference>
<evidence type="ECO:0000259" key="3">
    <source>
        <dbReference type="PROSITE" id="PS51864"/>
    </source>
</evidence>
<feature type="binding site" evidence="1">
    <location>
        <position position="165"/>
    </location>
    <ligand>
        <name>Zn(2+)</name>
        <dbReference type="ChEBI" id="CHEBI:29105"/>
        <note>catalytic</note>
    </ligand>
</feature>
<comment type="caution">
    <text evidence="1">Lacks conserved residue(s) required for the propagation of feature annotation.</text>
</comment>
<sequence length="293" mass="33769">KMDNFAAVSELVCLYQHLYEPSMRDHKDNQMVQNSRKNTFLCCVTEISIVHGDIAVLNDSLKNADPCTAKGCKWPKTGKYVYVPYIISSAYSQAKRKIILKGMESFHLSTCIHFIPWTSYDHSYISFESKDGCWSFVGHQGKRQYISLQKKACLDHGTVQHELLHALGFHHEQCRSDRDKYVWINTKNIEPGQEGNFDKVPTNNLGTPYDFYSVMHYGKYDFSMNGQPTIVARADPNFDWGRAKHMSSNDIARINKLYESFSKGPTSKPITHHFKSHNHQMDMHYITADELNN</sequence>
<keyword evidence="1 2" id="KW-0862">Zinc</keyword>
<dbReference type="PANTHER" id="PTHR10127">
    <property type="entry name" value="DISCOIDIN, CUB, EGF, LAMININ , AND ZINC METALLOPROTEASE DOMAIN CONTAINING"/>
    <property type="match status" value="1"/>
</dbReference>
<dbReference type="Pfam" id="PF01400">
    <property type="entry name" value="Astacin"/>
    <property type="match status" value="1"/>
</dbReference>
<reference evidence="4" key="2">
    <citation type="submission" date="2025-09" db="UniProtKB">
        <authorList>
            <consortium name="Ensembl"/>
        </authorList>
    </citation>
    <scope>IDENTIFICATION</scope>
</reference>
<dbReference type="AlphaFoldDB" id="A0A3Q3AV62"/>
<comment type="cofactor">
    <cofactor evidence="1 2">
        <name>Zn(2+)</name>
        <dbReference type="ChEBI" id="CHEBI:29105"/>
    </cofactor>
    <text evidence="1 2">Binds 1 zinc ion per subunit.</text>
</comment>
<reference evidence="4" key="1">
    <citation type="submission" date="2025-08" db="UniProtKB">
        <authorList>
            <consortium name="Ensembl"/>
        </authorList>
    </citation>
    <scope>IDENTIFICATION</scope>
</reference>
<name>A0A3Q3AV62_KRYMA</name>
<evidence type="ECO:0000256" key="1">
    <source>
        <dbReference type="PROSITE-ProRule" id="PRU01211"/>
    </source>
</evidence>
<dbReference type="GO" id="GO:0004222">
    <property type="term" value="F:metalloendopeptidase activity"/>
    <property type="evidence" value="ECO:0007669"/>
    <property type="project" value="UniProtKB-UniRule"/>
</dbReference>
<dbReference type="SMART" id="SM00235">
    <property type="entry name" value="ZnMc"/>
    <property type="match status" value="1"/>
</dbReference>
<feature type="binding site" evidence="1">
    <location>
        <position position="171"/>
    </location>
    <ligand>
        <name>Zn(2+)</name>
        <dbReference type="ChEBI" id="CHEBI:29105"/>
        <note>catalytic</note>
    </ligand>
</feature>
<keyword evidence="1 2" id="KW-0482">Metalloprotease</keyword>
<dbReference type="PRINTS" id="PR00480">
    <property type="entry name" value="ASTACIN"/>
</dbReference>
<feature type="active site" evidence="1">
    <location>
        <position position="162"/>
    </location>
</feature>
<dbReference type="InterPro" id="IPR006026">
    <property type="entry name" value="Peptidase_Metallo"/>
</dbReference>
<feature type="binding site" evidence="1">
    <location>
        <position position="161"/>
    </location>
    <ligand>
        <name>Zn(2+)</name>
        <dbReference type="ChEBI" id="CHEBI:29105"/>
        <note>catalytic</note>
    </ligand>
</feature>
<dbReference type="PANTHER" id="PTHR10127:SF899">
    <property type="entry name" value="ASTACIN-LIKE METALLOENDOPEPTIDASE-RELATED"/>
    <property type="match status" value="1"/>
</dbReference>
<dbReference type="PROSITE" id="PS51864">
    <property type="entry name" value="ASTACIN"/>
    <property type="match status" value="1"/>
</dbReference>
<dbReference type="Proteomes" id="UP000264800">
    <property type="component" value="Unplaced"/>
</dbReference>
<keyword evidence="5" id="KW-1185">Reference proteome</keyword>
<evidence type="ECO:0000256" key="2">
    <source>
        <dbReference type="RuleBase" id="RU361183"/>
    </source>
</evidence>
<keyword evidence="1 2" id="KW-0479">Metal-binding</keyword>
<dbReference type="Gene3D" id="3.40.390.10">
    <property type="entry name" value="Collagenase (Catalytic Domain)"/>
    <property type="match status" value="1"/>
</dbReference>
<keyword evidence="1 2" id="KW-0645">Protease</keyword>